<reference evidence="1" key="1">
    <citation type="submission" date="2023-06" db="EMBL/GenBank/DDBJ databases">
        <title>Genomic of Parafulvivirga corallium.</title>
        <authorList>
            <person name="Wang G."/>
        </authorList>
    </citation>
    <scope>NUCLEOTIDE SEQUENCE</scope>
    <source>
        <strain evidence="1">BMA10</strain>
    </source>
</reference>
<organism evidence="1 2">
    <name type="scientific">Splendidivirga corallicola</name>
    <dbReference type="NCBI Taxonomy" id="3051826"/>
    <lineage>
        <taxon>Bacteria</taxon>
        <taxon>Pseudomonadati</taxon>
        <taxon>Bacteroidota</taxon>
        <taxon>Cytophagia</taxon>
        <taxon>Cytophagales</taxon>
        <taxon>Splendidivirgaceae</taxon>
        <taxon>Splendidivirga</taxon>
    </lineage>
</organism>
<name>A0ABT8KS78_9BACT</name>
<keyword evidence="2" id="KW-1185">Reference proteome</keyword>
<evidence type="ECO:0000313" key="1">
    <source>
        <dbReference type="EMBL" id="MDN5203620.1"/>
    </source>
</evidence>
<evidence type="ECO:0000313" key="2">
    <source>
        <dbReference type="Proteomes" id="UP001172082"/>
    </source>
</evidence>
<accession>A0ABT8KS78</accession>
<sequence length="206" mass="23770">MNFILMADVIESSEKDGKSLMLDFKELVREINMQYKQDLLSPLTITLGDEFQGVVKNLRKSLEIIFSLEESIILKKHNFKLRYVLNQGEIDTDLNPEYAHEMLGSGLTNARNMLNGMKSGDERFNVNVQPFSLTNSLNKAFLLFQSFYDDWSDKQLKTVAAFLEHRDYKQVAKLLGKDSSSVWRREKSLKIKEYFTAKELILSLAA</sequence>
<gene>
    <name evidence="1" type="ORF">QQ008_19685</name>
</gene>
<protein>
    <submittedName>
        <fullName evidence="1">SatD family protein</fullName>
    </submittedName>
</protein>
<dbReference type="Pfam" id="PF16264">
    <property type="entry name" value="SatD"/>
    <property type="match status" value="1"/>
</dbReference>
<dbReference type="InterPro" id="IPR032580">
    <property type="entry name" value="SatD"/>
</dbReference>
<dbReference type="Proteomes" id="UP001172082">
    <property type="component" value="Unassembled WGS sequence"/>
</dbReference>
<dbReference type="EMBL" id="JAUJEA010000008">
    <property type="protein sequence ID" value="MDN5203620.1"/>
    <property type="molecule type" value="Genomic_DNA"/>
</dbReference>
<comment type="caution">
    <text evidence="1">The sequence shown here is derived from an EMBL/GenBank/DDBJ whole genome shotgun (WGS) entry which is preliminary data.</text>
</comment>
<dbReference type="RefSeq" id="WP_346753643.1">
    <property type="nucleotide sequence ID" value="NZ_JAUJEA010000008.1"/>
</dbReference>
<proteinExistence type="predicted"/>